<dbReference type="AlphaFoldDB" id="A0A9K3JJS2"/>
<dbReference type="Gramene" id="mRNA:HanXRQr2_Chr03g0135891">
    <property type="protein sequence ID" value="CDS:HanXRQr2_Chr03g0135891.1"/>
    <property type="gene ID" value="HanXRQr2_Chr03g0135891"/>
</dbReference>
<accession>A0A9K3JJS2</accession>
<reference evidence="1" key="2">
    <citation type="submission" date="2020-06" db="EMBL/GenBank/DDBJ databases">
        <title>Helianthus annuus Genome sequencing and assembly Release 2.</title>
        <authorList>
            <person name="Gouzy J."/>
            <person name="Langlade N."/>
            <person name="Munos S."/>
        </authorList>
    </citation>
    <scope>NUCLEOTIDE SEQUENCE</scope>
    <source>
        <tissue evidence="1">Leaves</tissue>
    </source>
</reference>
<organism evidence="1 2">
    <name type="scientific">Helianthus annuus</name>
    <name type="common">Common sunflower</name>
    <dbReference type="NCBI Taxonomy" id="4232"/>
    <lineage>
        <taxon>Eukaryota</taxon>
        <taxon>Viridiplantae</taxon>
        <taxon>Streptophyta</taxon>
        <taxon>Embryophyta</taxon>
        <taxon>Tracheophyta</taxon>
        <taxon>Spermatophyta</taxon>
        <taxon>Magnoliopsida</taxon>
        <taxon>eudicotyledons</taxon>
        <taxon>Gunneridae</taxon>
        <taxon>Pentapetalae</taxon>
        <taxon>asterids</taxon>
        <taxon>campanulids</taxon>
        <taxon>Asterales</taxon>
        <taxon>Asteraceae</taxon>
        <taxon>Asteroideae</taxon>
        <taxon>Heliantheae alliance</taxon>
        <taxon>Heliantheae</taxon>
        <taxon>Helianthus</taxon>
    </lineage>
</organism>
<proteinExistence type="predicted"/>
<reference evidence="1" key="1">
    <citation type="journal article" date="2017" name="Nature">
        <title>The sunflower genome provides insights into oil metabolism, flowering and Asterid evolution.</title>
        <authorList>
            <person name="Badouin H."/>
            <person name="Gouzy J."/>
            <person name="Grassa C.J."/>
            <person name="Murat F."/>
            <person name="Staton S.E."/>
            <person name="Cottret L."/>
            <person name="Lelandais-Briere C."/>
            <person name="Owens G.L."/>
            <person name="Carrere S."/>
            <person name="Mayjonade B."/>
            <person name="Legrand L."/>
            <person name="Gill N."/>
            <person name="Kane N.C."/>
            <person name="Bowers J.E."/>
            <person name="Hubner S."/>
            <person name="Bellec A."/>
            <person name="Berard A."/>
            <person name="Berges H."/>
            <person name="Blanchet N."/>
            <person name="Boniface M.C."/>
            <person name="Brunel D."/>
            <person name="Catrice O."/>
            <person name="Chaidir N."/>
            <person name="Claudel C."/>
            <person name="Donnadieu C."/>
            <person name="Faraut T."/>
            <person name="Fievet G."/>
            <person name="Helmstetter N."/>
            <person name="King M."/>
            <person name="Knapp S.J."/>
            <person name="Lai Z."/>
            <person name="Le Paslier M.C."/>
            <person name="Lippi Y."/>
            <person name="Lorenzon L."/>
            <person name="Mandel J.R."/>
            <person name="Marage G."/>
            <person name="Marchand G."/>
            <person name="Marquand E."/>
            <person name="Bret-Mestries E."/>
            <person name="Morien E."/>
            <person name="Nambeesan S."/>
            <person name="Nguyen T."/>
            <person name="Pegot-Espagnet P."/>
            <person name="Pouilly N."/>
            <person name="Raftis F."/>
            <person name="Sallet E."/>
            <person name="Schiex T."/>
            <person name="Thomas J."/>
            <person name="Vandecasteele C."/>
            <person name="Vares D."/>
            <person name="Vear F."/>
            <person name="Vautrin S."/>
            <person name="Crespi M."/>
            <person name="Mangin B."/>
            <person name="Burke J.M."/>
            <person name="Salse J."/>
            <person name="Munos S."/>
            <person name="Vincourt P."/>
            <person name="Rieseberg L.H."/>
            <person name="Langlade N.B."/>
        </authorList>
    </citation>
    <scope>NUCLEOTIDE SEQUENCE</scope>
    <source>
        <tissue evidence="1">Leaves</tissue>
    </source>
</reference>
<name>A0A9K3JJS2_HELAN</name>
<evidence type="ECO:0000313" key="1">
    <source>
        <dbReference type="EMBL" id="KAF5816585.1"/>
    </source>
</evidence>
<comment type="caution">
    <text evidence="1">The sequence shown here is derived from an EMBL/GenBank/DDBJ whole genome shotgun (WGS) entry which is preliminary data.</text>
</comment>
<dbReference type="EMBL" id="MNCJ02000318">
    <property type="protein sequence ID" value="KAF5816585.1"/>
    <property type="molecule type" value="Genomic_DNA"/>
</dbReference>
<evidence type="ECO:0000313" key="2">
    <source>
        <dbReference type="Proteomes" id="UP000215914"/>
    </source>
</evidence>
<keyword evidence="2" id="KW-1185">Reference proteome</keyword>
<dbReference type="Proteomes" id="UP000215914">
    <property type="component" value="Unassembled WGS sequence"/>
</dbReference>
<gene>
    <name evidence="1" type="ORF">HanXRQr2_Chr03g0135891</name>
</gene>
<protein>
    <submittedName>
        <fullName evidence="1">Uncharacterized protein</fullName>
    </submittedName>
</protein>
<sequence>MPVIEQQRFNIDVFIVLNCQIWLVCSCIRLVDDHNVYMITCSFVYDDEGIQVLENNNVRGRCRFRHV</sequence>